<keyword evidence="6" id="KW-0653">Protein transport</keyword>
<gene>
    <name evidence="11" type="primary">yajC</name>
    <name evidence="11" type="ORF">HKN21_04075</name>
</gene>
<evidence type="ECO:0000256" key="8">
    <source>
        <dbReference type="ARBA" id="ARBA00023010"/>
    </source>
</evidence>
<dbReference type="AlphaFoldDB" id="A0A7Y2H1C5"/>
<feature type="transmembrane region" description="Helical" evidence="10">
    <location>
        <begin position="12"/>
        <end position="34"/>
    </location>
</feature>
<keyword evidence="4" id="KW-1003">Cell membrane</keyword>
<dbReference type="GO" id="GO:0015031">
    <property type="term" value="P:protein transport"/>
    <property type="evidence" value="ECO:0007669"/>
    <property type="project" value="UniProtKB-KW"/>
</dbReference>
<evidence type="ECO:0000256" key="6">
    <source>
        <dbReference type="ARBA" id="ARBA00022927"/>
    </source>
</evidence>
<keyword evidence="8" id="KW-0811">Translocation</keyword>
<protein>
    <submittedName>
        <fullName evidence="11">Preprotein translocase subunit YajC</fullName>
    </submittedName>
</protein>
<keyword evidence="7 10" id="KW-1133">Transmembrane helix</keyword>
<dbReference type="Proteomes" id="UP000547674">
    <property type="component" value="Unassembled WGS sequence"/>
</dbReference>
<evidence type="ECO:0000313" key="11">
    <source>
        <dbReference type="EMBL" id="NNF05914.1"/>
    </source>
</evidence>
<dbReference type="EMBL" id="JABDJR010000153">
    <property type="protein sequence ID" value="NNF05914.1"/>
    <property type="molecule type" value="Genomic_DNA"/>
</dbReference>
<evidence type="ECO:0000256" key="9">
    <source>
        <dbReference type="ARBA" id="ARBA00023136"/>
    </source>
</evidence>
<evidence type="ECO:0000256" key="4">
    <source>
        <dbReference type="ARBA" id="ARBA00022475"/>
    </source>
</evidence>
<proteinExistence type="inferred from homology"/>
<keyword evidence="9 10" id="KW-0472">Membrane</keyword>
<dbReference type="InterPro" id="IPR003849">
    <property type="entry name" value="Preprotein_translocase_YajC"/>
</dbReference>
<dbReference type="NCBIfam" id="TIGR00739">
    <property type="entry name" value="yajC"/>
    <property type="match status" value="1"/>
</dbReference>
<evidence type="ECO:0000256" key="5">
    <source>
        <dbReference type="ARBA" id="ARBA00022692"/>
    </source>
</evidence>
<dbReference type="SMART" id="SM01323">
    <property type="entry name" value="YajC"/>
    <property type="match status" value="1"/>
</dbReference>
<accession>A0A7Y2H1C5</accession>
<dbReference type="PRINTS" id="PR01853">
    <property type="entry name" value="YAJCTRNLCASE"/>
</dbReference>
<comment type="similarity">
    <text evidence="2">Belongs to the YajC family.</text>
</comment>
<evidence type="ECO:0000256" key="10">
    <source>
        <dbReference type="SAM" id="Phobius"/>
    </source>
</evidence>
<dbReference type="PANTHER" id="PTHR33909">
    <property type="entry name" value="SEC TRANSLOCON ACCESSORY COMPLEX SUBUNIT YAJC"/>
    <property type="match status" value="1"/>
</dbReference>
<keyword evidence="5 10" id="KW-0812">Transmembrane</keyword>
<evidence type="ECO:0000313" key="12">
    <source>
        <dbReference type="Proteomes" id="UP000547674"/>
    </source>
</evidence>
<organism evidence="11 12">
    <name type="scientific">Eiseniibacteriota bacterium</name>
    <dbReference type="NCBI Taxonomy" id="2212470"/>
    <lineage>
        <taxon>Bacteria</taxon>
        <taxon>Candidatus Eiseniibacteriota</taxon>
    </lineage>
</organism>
<evidence type="ECO:0000256" key="2">
    <source>
        <dbReference type="ARBA" id="ARBA00006742"/>
    </source>
</evidence>
<dbReference type="Pfam" id="PF02699">
    <property type="entry name" value="YajC"/>
    <property type="match status" value="1"/>
</dbReference>
<comment type="subcellular location">
    <subcellularLocation>
        <location evidence="1">Cell membrane</location>
        <topology evidence="1">Single-pass membrane protein</topology>
    </subcellularLocation>
</comment>
<evidence type="ECO:0000256" key="7">
    <source>
        <dbReference type="ARBA" id="ARBA00022989"/>
    </source>
</evidence>
<reference evidence="11 12" key="1">
    <citation type="submission" date="2020-03" db="EMBL/GenBank/DDBJ databases">
        <title>Metabolic flexibility allows generalist bacteria to become dominant in a frequently disturbed ecosystem.</title>
        <authorList>
            <person name="Chen Y.-J."/>
            <person name="Leung P.M."/>
            <person name="Bay S.K."/>
            <person name="Hugenholtz P."/>
            <person name="Kessler A.J."/>
            <person name="Shelley G."/>
            <person name="Waite D.W."/>
            <person name="Cook P.L."/>
            <person name="Greening C."/>
        </authorList>
    </citation>
    <scope>NUCLEOTIDE SEQUENCE [LARGE SCALE GENOMIC DNA]</scope>
    <source>
        <strain evidence="11">SS_bin_28</strain>
    </source>
</reference>
<dbReference type="PANTHER" id="PTHR33909:SF1">
    <property type="entry name" value="SEC TRANSLOCON ACCESSORY COMPLEX SUBUNIT YAJC"/>
    <property type="match status" value="1"/>
</dbReference>
<name>A0A7Y2H1C5_UNCEI</name>
<dbReference type="GO" id="GO:0005886">
    <property type="term" value="C:plasma membrane"/>
    <property type="evidence" value="ECO:0007669"/>
    <property type="project" value="UniProtKB-SubCell"/>
</dbReference>
<comment type="caution">
    <text evidence="11">The sequence shown here is derived from an EMBL/GenBank/DDBJ whole genome shotgun (WGS) entry which is preliminary data.</text>
</comment>
<sequence length="103" mass="11014">MMSPGAGGEGGAGGSLGIYVLMWGIILAIFYFLVIRPQKRKQEKAGQMIEALKRGDRVLTMSGIYGSVVGIKDNVVVLKIADSVKVEMAKSAITQVVEKSREA</sequence>
<evidence type="ECO:0000256" key="3">
    <source>
        <dbReference type="ARBA" id="ARBA00022448"/>
    </source>
</evidence>
<evidence type="ECO:0000256" key="1">
    <source>
        <dbReference type="ARBA" id="ARBA00004162"/>
    </source>
</evidence>
<keyword evidence="3" id="KW-0813">Transport</keyword>